<evidence type="ECO:0000313" key="2">
    <source>
        <dbReference type="EMBL" id="KAL2820296.1"/>
    </source>
</evidence>
<accession>A0ABR4HXT3</accession>
<comment type="caution">
    <text evidence="2">The sequence shown here is derived from an EMBL/GenBank/DDBJ whole genome shotgun (WGS) entry which is preliminary data.</text>
</comment>
<feature type="region of interest" description="Disordered" evidence="1">
    <location>
        <begin position="257"/>
        <end position="281"/>
    </location>
</feature>
<protein>
    <submittedName>
        <fullName evidence="2">Uncharacterized protein</fullName>
    </submittedName>
</protein>
<evidence type="ECO:0000256" key="1">
    <source>
        <dbReference type="SAM" id="MobiDB-lite"/>
    </source>
</evidence>
<sequence length="312" mass="33174">MPTATSTLGWTLANWGAVPETYNISPSCTASTDVFIAYTDIPEAPFWPEVCVTATTDTCWPVPTDQGLFEEHQNNRYMIAYFSPGVSCPSGWKSIGEARHPINGPVTSSGIFQGYPGRFDYDTNNGSNGSDDNNDDPINFGYQDALGALLDSGETAIACCPSSMTVAENGVCYELLPSHTVSTACDGEWATGESTTLVSTSYILNGTTRTGPVVITATDSINPLPITSTTTTFSAGETGDLIAVRLQGAIFLVHRESDIGPTESTGDSDSETEETSVAHTSKGGHWVYKNEILQATSDNCKRHIHKSSKGVG</sequence>
<reference evidence="2 3" key="1">
    <citation type="submission" date="2024-07" db="EMBL/GenBank/DDBJ databases">
        <title>Section-level genome sequencing and comparative genomics of Aspergillus sections Usti and Cavernicolus.</title>
        <authorList>
            <consortium name="Lawrence Berkeley National Laboratory"/>
            <person name="Nybo J.L."/>
            <person name="Vesth T.C."/>
            <person name="Theobald S."/>
            <person name="Frisvad J.C."/>
            <person name="Larsen T.O."/>
            <person name="Kjaerboelling I."/>
            <person name="Rothschild-Mancinelli K."/>
            <person name="Lyhne E.K."/>
            <person name="Kogle M.E."/>
            <person name="Barry K."/>
            <person name="Clum A."/>
            <person name="Na H."/>
            <person name="Ledsgaard L."/>
            <person name="Lin J."/>
            <person name="Lipzen A."/>
            <person name="Kuo A."/>
            <person name="Riley R."/>
            <person name="Mondo S."/>
            <person name="Labutti K."/>
            <person name="Haridas S."/>
            <person name="Pangalinan J."/>
            <person name="Salamov A.A."/>
            <person name="Simmons B.A."/>
            <person name="Magnuson J.K."/>
            <person name="Chen J."/>
            <person name="Drula E."/>
            <person name="Henrissat B."/>
            <person name="Wiebenga A."/>
            <person name="Lubbers R.J."/>
            <person name="Gomes A.C."/>
            <person name="Makela M.R."/>
            <person name="Stajich J."/>
            <person name="Grigoriev I.V."/>
            <person name="Mortensen U.H."/>
            <person name="De Vries R.P."/>
            <person name="Baker S.E."/>
            <person name="Andersen M.R."/>
        </authorList>
    </citation>
    <scope>NUCLEOTIDE SEQUENCE [LARGE SCALE GENOMIC DNA]</scope>
    <source>
        <strain evidence="2 3">CBS 588.65</strain>
    </source>
</reference>
<dbReference type="EMBL" id="JBFXLT010000007">
    <property type="protein sequence ID" value="KAL2820296.1"/>
    <property type="molecule type" value="Genomic_DNA"/>
</dbReference>
<proteinExistence type="predicted"/>
<dbReference type="Proteomes" id="UP001610334">
    <property type="component" value="Unassembled WGS sequence"/>
</dbReference>
<organism evidence="2 3">
    <name type="scientific">Aspergillus granulosus</name>
    <dbReference type="NCBI Taxonomy" id="176169"/>
    <lineage>
        <taxon>Eukaryota</taxon>
        <taxon>Fungi</taxon>
        <taxon>Dikarya</taxon>
        <taxon>Ascomycota</taxon>
        <taxon>Pezizomycotina</taxon>
        <taxon>Eurotiomycetes</taxon>
        <taxon>Eurotiomycetidae</taxon>
        <taxon>Eurotiales</taxon>
        <taxon>Aspergillaceae</taxon>
        <taxon>Aspergillus</taxon>
        <taxon>Aspergillus subgen. Nidulantes</taxon>
    </lineage>
</organism>
<keyword evidence="3" id="KW-1185">Reference proteome</keyword>
<evidence type="ECO:0000313" key="3">
    <source>
        <dbReference type="Proteomes" id="UP001610334"/>
    </source>
</evidence>
<name>A0ABR4HXT3_9EURO</name>
<gene>
    <name evidence="2" type="ORF">BJX63DRAFT_444589</name>
</gene>